<evidence type="ECO:0000256" key="1">
    <source>
        <dbReference type="ARBA" id="ARBA00001917"/>
    </source>
</evidence>
<dbReference type="Gene3D" id="3.40.109.10">
    <property type="entry name" value="NADH Oxidase"/>
    <property type="match status" value="1"/>
</dbReference>
<evidence type="ECO:0000256" key="5">
    <source>
        <dbReference type="ARBA" id="ARBA00022857"/>
    </source>
</evidence>
<evidence type="ECO:0000259" key="8">
    <source>
        <dbReference type="Pfam" id="PF00881"/>
    </source>
</evidence>
<keyword evidence="3" id="KW-0285">Flavoprotein</keyword>
<name>A0A1I5ARV6_9FLAO</name>
<sequence length="190" mass="21912">MNANDLLSIIKKRRSVFPQQYNQEEITKDELSQIFEAANWAPSHKKTEPWRFIVLEGPSKDRFREYVKRVYVQGTPPDQLSDRKMNALIEKCDKSNKIVLINFINAEKNPEWEELAAVSMAVQNMWLMATALNIGGYWSSPSNVIANVDEFTPMQEGEKCVGVFYMGKYDGELTEGVRQSTDDKVKFLDY</sequence>
<dbReference type="OrthoDB" id="9804207at2"/>
<dbReference type="InterPro" id="IPR052530">
    <property type="entry name" value="NAD(P)H_nitroreductase"/>
</dbReference>
<dbReference type="SUPFAM" id="SSF55469">
    <property type="entry name" value="FMN-dependent nitroreductase-like"/>
    <property type="match status" value="1"/>
</dbReference>
<reference evidence="10" key="1">
    <citation type="submission" date="2016-10" db="EMBL/GenBank/DDBJ databases">
        <authorList>
            <person name="Varghese N."/>
            <person name="Submissions S."/>
        </authorList>
    </citation>
    <scope>NUCLEOTIDE SEQUENCE [LARGE SCALE GENOMIC DNA]</scope>
    <source>
        <strain evidence="10">XJ109</strain>
    </source>
</reference>
<keyword evidence="5" id="KW-0521">NADP</keyword>
<evidence type="ECO:0000256" key="3">
    <source>
        <dbReference type="ARBA" id="ARBA00022630"/>
    </source>
</evidence>
<keyword evidence="7" id="KW-0520">NAD</keyword>
<evidence type="ECO:0000256" key="4">
    <source>
        <dbReference type="ARBA" id="ARBA00022643"/>
    </source>
</evidence>
<proteinExistence type="inferred from homology"/>
<dbReference type="InterPro" id="IPR029479">
    <property type="entry name" value="Nitroreductase"/>
</dbReference>
<keyword evidence="6" id="KW-0560">Oxidoreductase</keyword>
<feature type="domain" description="Nitroreductase" evidence="8">
    <location>
        <begin position="10"/>
        <end position="168"/>
    </location>
</feature>
<dbReference type="STRING" id="684065.SAMN05421738_11835"/>
<evidence type="ECO:0000313" key="9">
    <source>
        <dbReference type="EMBL" id="SFN65174.1"/>
    </source>
</evidence>
<dbReference type="PANTHER" id="PTHR43821:SF1">
    <property type="entry name" value="NAD(P)H NITROREDUCTASE YDJA-RELATED"/>
    <property type="match status" value="1"/>
</dbReference>
<evidence type="ECO:0000256" key="7">
    <source>
        <dbReference type="ARBA" id="ARBA00023027"/>
    </source>
</evidence>
<dbReference type="GO" id="GO:0016491">
    <property type="term" value="F:oxidoreductase activity"/>
    <property type="evidence" value="ECO:0007669"/>
    <property type="project" value="UniProtKB-KW"/>
</dbReference>
<dbReference type="CDD" id="cd02135">
    <property type="entry name" value="YdjA-like"/>
    <property type="match status" value="1"/>
</dbReference>
<dbReference type="Proteomes" id="UP000199149">
    <property type="component" value="Unassembled WGS sequence"/>
</dbReference>
<gene>
    <name evidence="9" type="ORF">SAMN05421738_11835</name>
</gene>
<organism evidence="9 10">
    <name type="scientific">Algoriella xinjiangensis</name>
    <dbReference type="NCBI Taxonomy" id="684065"/>
    <lineage>
        <taxon>Bacteria</taxon>
        <taxon>Pseudomonadati</taxon>
        <taxon>Bacteroidota</taxon>
        <taxon>Flavobacteriia</taxon>
        <taxon>Flavobacteriales</taxon>
        <taxon>Weeksellaceae</taxon>
        <taxon>Algoriella</taxon>
    </lineage>
</organism>
<evidence type="ECO:0000313" key="10">
    <source>
        <dbReference type="Proteomes" id="UP000199149"/>
    </source>
</evidence>
<comment type="cofactor">
    <cofactor evidence="1">
        <name>FMN</name>
        <dbReference type="ChEBI" id="CHEBI:58210"/>
    </cofactor>
</comment>
<keyword evidence="4" id="KW-0288">FMN</keyword>
<dbReference type="EMBL" id="FOUZ01000018">
    <property type="protein sequence ID" value="SFN65174.1"/>
    <property type="molecule type" value="Genomic_DNA"/>
</dbReference>
<comment type="similarity">
    <text evidence="2">Belongs to the nitroreductase family.</text>
</comment>
<evidence type="ECO:0000256" key="2">
    <source>
        <dbReference type="ARBA" id="ARBA00007118"/>
    </source>
</evidence>
<dbReference type="PANTHER" id="PTHR43821">
    <property type="entry name" value="NAD(P)H NITROREDUCTASE YDJA-RELATED"/>
    <property type="match status" value="1"/>
</dbReference>
<dbReference type="Pfam" id="PF00881">
    <property type="entry name" value="Nitroreductase"/>
    <property type="match status" value="1"/>
</dbReference>
<dbReference type="InterPro" id="IPR026021">
    <property type="entry name" value="YdjA-like"/>
</dbReference>
<evidence type="ECO:0000256" key="6">
    <source>
        <dbReference type="ARBA" id="ARBA00023002"/>
    </source>
</evidence>
<dbReference type="InterPro" id="IPR000415">
    <property type="entry name" value="Nitroreductase-like"/>
</dbReference>
<keyword evidence="10" id="KW-1185">Reference proteome</keyword>
<dbReference type="AlphaFoldDB" id="A0A1I5ARV6"/>
<protein>
    <submittedName>
        <fullName evidence="9">Nitroreductase</fullName>
    </submittedName>
</protein>
<accession>A0A1I5ARV6</accession>
<dbReference type="RefSeq" id="WP_092910208.1">
    <property type="nucleotide sequence ID" value="NZ_FOUZ01000018.1"/>
</dbReference>